<feature type="modified residue" description="N6-carboxylysine" evidence="20">
    <location>
        <position position="217"/>
    </location>
</feature>
<dbReference type="GO" id="GO:0005737">
    <property type="term" value="C:cytoplasm"/>
    <property type="evidence" value="ECO:0007669"/>
    <property type="project" value="UniProtKB-SubCell"/>
</dbReference>
<comment type="pathway">
    <text evidence="1 20 21">Cell wall biogenesis; peptidoglycan biosynthesis.</text>
</comment>
<feature type="binding site" evidence="20">
    <location>
        <position position="383"/>
    </location>
    <ligand>
        <name>meso-2,6-diaminopimelate</name>
        <dbReference type="ChEBI" id="CHEBI:57791"/>
    </ligand>
</feature>
<organism evidence="25 26">
    <name type="scientific">Bacillus mesophilum</name>
    <dbReference type="NCBI Taxonomy" id="1071718"/>
    <lineage>
        <taxon>Bacteria</taxon>
        <taxon>Bacillati</taxon>
        <taxon>Bacillota</taxon>
        <taxon>Bacilli</taxon>
        <taxon>Bacillales</taxon>
        <taxon>Bacillaceae</taxon>
        <taxon>Bacillus</taxon>
    </lineage>
</organism>
<comment type="function">
    <text evidence="14 20">Catalyzes the addition of meso-diaminopimelic acid to the nucleotide precursor UDP-N-acetylmuramoyl-L-alanyl-D-glutamate (UMAG) in the biosynthesis of bacterial cell-wall peptidoglycan.</text>
</comment>
<reference evidence="25 26" key="1">
    <citation type="journal article" date="2014" name="Arch. Microbiol.">
        <title>Bacillus mesophilum sp. nov., strain IITR-54T, a novel 4-chlorobiphenyl dechlorinating bacterium.</title>
        <authorList>
            <person name="Manickam N."/>
            <person name="Singh N.K."/>
            <person name="Bajaj A."/>
            <person name="Kumar R.M."/>
            <person name="Kaur G."/>
            <person name="Kaur N."/>
            <person name="Bala M."/>
            <person name="Kumar A."/>
            <person name="Mayilraj S."/>
        </authorList>
    </citation>
    <scope>NUCLEOTIDE SEQUENCE [LARGE SCALE GENOMIC DNA]</scope>
    <source>
        <strain evidence="25 26">IITR-54</strain>
    </source>
</reference>
<dbReference type="GO" id="GO:0071555">
    <property type="term" value="P:cell wall organization"/>
    <property type="evidence" value="ECO:0007669"/>
    <property type="project" value="UniProtKB-KW"/>
</dbReference>
<dbReference type="SUPFAM" id="SSF63418">
    <property type="entry name" value="MurE/MurF N-terminal domain"/>
    <property type="match status" value="1"/>
</dbReference>
<dbReference type="UniPathway" id="UPA00219"/>
<dbReference type="Gene3D" id="3.90.190.20">
    <property type="entry name" value="Mur ligase, C-terminal domain"/>
    <property type="match status" value="1"/>
</dbReference>
<feature type="domain" description="Mur ligase C-terminal" evidence="23">
    <location>
        <begin position="334"/>
        <end position="459"/>
    </location>
</feature>
<dbReference type="InterPro" id="IPR035911">
    <property type="entry name" value="MurE/MurF_N"/>
</dbReference>
<evidence type="ECO:0000256" key="10">
    <source>
        <dbReference type="ARBA" id="ARBA00022984"/>
    </source>
</evidence>
<evidence type="ECO:0000256" key="14">
    <source>
        <dbReference type="ARBA" id="ARBA00056782"/>
    </source>
</evidence>
<keyword evidence="8 20" id="KW-0460">Magnesium</keyword>
<evidence type="ECO:0000256" key="13">
    <source>
        <dbReference type="ARBA" id="ARBA00050251"/>
    </source>
</evidence>
<evidence type="ECO:0000256" key="9">
    <source>
        <dbReference type="ARBA" id="ARBA00022960"/>
    </source>
</evidence>
<evidence type="ECO:0000256" key="8">
    <source>
        <dbReference type="ARBA" id="ARBA00022842"/>
    </source>
</evidence>
<evidence type="ECO:0000256" key="18">
    <source>
        <dbReference type="ARBA" id="ARBA00076158"/>
    </source>
</evidence>
<evidence type="ECO:0000256" key="1">
    <source>
        <dbReference type="ARBA" id="ARBA00004752"/>
    </source>
</evidence>
<feature type="binding site" evidence="20">
    <location>
        <begin position="150"/>
        <end position="151"/>
    </location>
    <ligand>
        <name>UDP-N-acetyl-alpha-D-muramoyl-L-alanyl-D-glutamate</name>
        <dbReference type="ChEBI" id="CHEBI:83900"/>
    </ligand>
</feature>
<dbReference type="Pfam" id="PF08245">
    <property type="entry name" value="Mur_ligase_M"/>
    <property type="match status" value="1"/>
</dbReference>
<evidence type="ECO:0000256" key="7">
    <source>
        <dbReference type="ARBA" id="ARBA00022840"/>
    </source>
</evidence>
<feature type="domain" description="Mur ligase N-terminal catalytic" evidence="22">
    <location>
        <begin position="22"/>
        <end position="94"/>
    </location>
</feature>
<dbReference type="GO" id="GO:0009252">
    <property type="term" value="P:peptidoglycan biosynthetic process"/>
    <property type="evidence" value="ECO:0007669"/>
    <property type="project" value="UniProtKB-UniRule"/>
</dbReference>
<evidence type="ECO:0000256" key="6">
    <source>
        <dbReference type="ARBA" id="ARBA00022741"/>
    </source>
</evidence>
<evidence type="ECO:0000313" key="26">
    <source>
        <dbReference type="Proteomes" id="UP000441354"/>
    </source>
</evidence>
<dbReference type="FunFam" id="3.40.1390.10:FF:000005">
    <property type="entry name" value="UDP-N-acetylmuramoyl-L-alanyl-D-glutamate--2,6-diaminopimelate ligase"/>
    <property type="match status" value="1"/>
</dbReference>
<keyword evidence="10 20" id="KW-0573">Peptidoglycan synthesis</keyword>
<keyword evidence="5 20" id="KW-0132">Cell division</keyword>
<evidence type="ECO:0000259" key="22">
    <source>
        <dbReference type="Pfam" id="PF01225"/>
    </source>
</evidence>
<dbReference type="GO" id="GO:0000287">
    <property type="term" value="F:magnesium ion binding"/>
    <property type="evidence" value="ECO:0007669"/>
    <property type="project" value="UniProtKB-UniRule"/>
</dbReference>
<dbReference type="OrthoDB" id="9800958at2"/>
<evidence type="ECO:0000256" key="20">
    <source>
        <dbReference type="HAMAP-Rule" id="MF_00208"/>
    </source>
</evidence>
<dbReference type="AlphaFoldDB" id="A0A7V7UX78"/>
<comment type="catalytic activity">
    <reaction evidence="13 20">
        <text>UDP-N-acetyl-alpha-D-muramoyl-L-alanyl-D-glutamate + meso-2,6-diaminopimelate + ATP = UDP-N-acetyl-alpha-D-muramoyl-L-alanyl-gamma-D-glutamyl-meso-2,6-diaminopimelate + ADP + phosphate + H(+)</text>
        <dbReference type="Rhea" id="RHEA:23676"/>
        <dbReference type="ChEBI" id="CHEBI:15378"/>
        <dbReference type="ChEBI" id="CHEBI:30616"/>
        <dbReference type="ChEBI" id="CHEBI:43474"/>
        <dbReference type="ChEBI" id="CHEBI:57791"/>
        <dbReference type="ChEBI" id="CHEBI:83900"/>
        <dbReference type="ChEBI" id="CHEBI:83905"/>
        <dbReference type="ChEBI" id="CHEBI:456216"/>
        <dbReference type="EC" id="6.3.2.13"/>
    </reaction>
</comment>
<dbReference type="SUPFAM" id="SSF53623">
    <property type="entry name" value="MurD-like peptide ligases, catalytic domain"/>
    <property type="match status" value="1"/>
</dbReference>
<keyword evidence="12 20" id="KW-0961">Cell wall biogenesis/degradation</keyword>
<dbReference type="RefSeq" id="WP_151571983.1">
    <property type="nucleotide sequence ID" value="NZ_WBOT01000001.1"/>
</dbReference>
<dbReference type="InterPro" id="IPR000713">
    <property type="entry name" value="Mur_ligase_N"/>
</dbReference>
<dbReference type="FunFam" id="3.90.190.20:FF:000006">
    <property type="entry name" value="UDP-N-acetylmuramoyl-L-alanyl-D-glutamate--2,6-diaminopimelate ligase"/>
    <property type="match status" value="1"/>
</dbReference>
<feature type="domain" description="Mur ligase central" evidence="24">
    <location>
        <begin position="106"/>
        <end position="311"/>
    </location>
</feature>
<dbReference type="Gene3D" id="3.40.1190.10">
    <property type="entry name" value="Mur-like, catalytic domain"/>
    <property type="match status" value="1"/>
</dbReference>
<dbReference type="PANTHER" id="PTHR23135">
    <property type="entry name" value="MUR LIGASE FAMILY MEMBER"/>
    <property type="match status" value="1"/>
</dbReference>
<dbReference type="NCBIfam" id="NF001126">
    <property type="entry name" value="PRK00139.1-4"/>
    <property type="match status" value="1"/>
</dbReference>
<dbReference type="Gene3D" id="3.40.1390.10">
    <property type="entry name" value="MurE/MurF, N-terminal domain"/>
    <property type="match status" value="1"/>
</dbReference>
<evidence type="ECO:0000256" key="15">
    <source>
        <dbReference type="ARBA" id="ARBA00066633"/>
    </source>
</evidence>
<keyword evidence="6 20" id="KW-0547">Nucleotide-binding</keyword>
<dbReference type="InterPro" id="IPR036565">
    <property type="entry name" value="Mur-like_cat_sf"/>
</dbReference>
<sequence>MKLHTLLHALQPYQTYNEDSIEITSIENDHRKATEGSLFVCIKGYTVDGHDLAAEAVKAGAVAVIAERELTLSVPVIVVKNTKRALSVLADTFYEHPTHQLQLIGITGTNGKTTTSHLIEKIIQDHGEKTGLIGTMYTKVGDEVYPTKNTTPESLTLQKTFRQMVDANVSAAVMEVSSHALDEGRVHGCDFDIAVFTNLTQDHLDYHGTMEEYKRAKGLLFAQLGSRFQKNAPKYAVLNADDAAAEQYIRSTSAHIFTYGIDRDADFKAHSISIKAGGTSFTLESPLGNYNVNMKLIGKFSVYNVLAAISTAVAAGIPIRSILASIEEVEGVSGRFETVDAGQDFSVIVDYSHTPDSLENALQTIREFADKRIFTVVGCGGDRDRTKRPIMAQISCSYSSDPIFTSDNPRSEDPHAILADMEAGATGENYKIIPDRRDAIQYAVRQASAGDVILIAGKGHETYQQIGDKIFDFDDRIEAKKAIEER</sequence>
<evidence type="ECO:0000256" key="12">
    <source>
        <dbReference type="ARBA" id="ARBA00023316"/>
    </source>
</evidence>
<dbReference type="GO" id="GO:0004326">
    <property type="term" value="F:tetrahydrofolylpolyglutamate synthase activity"/>
    <property type="evidence" value="ECO:0007669"/>
    <property type="project" value="InterPro"/>
</dbReference>
<dbReference type="NCBIfam" id="NF001124">
    <property type="entry name" value="PRK00139.1-2"/>
    <property type="match status" value="1"/>
</dbReference>
<feature type="binding site" evidence="20">
    <location>
        <position position="149"/>
    </location>
    <ligand>
        <name>UDP-N-acetyl-alpha-D-muramoyl-L-alanyl-D-glutamate</name>
        <dbReference type="ChEBI" id="CHEBI:83900"/>
    </ligand>
</feature>
<dbReference type="InterPro" id="IPR018109">
    <property type="entry name" value="Folylpolyglutamate_synth_CS"/>
</dbReference>
<dbReference type="PANTHER" id="PTHR23135:SF4">
    <property type="entry name" value="UDP-N-ACETYLMURAMOYL-L-ALANYL-D-GLUTAMATE--2,6-DIAMINOPIMELATE LIGASE MURE HOMOLOG, CHLOROPLASTIC"/>
    <property type="match status" value="1"/>
</dbReference>
<evidence type="ECO:0000256" key="4">
    <source>
        <dbReference type="ARBA" id="ARBA00022598"/>
    </source>
</evidence>
<dbReference type="GO" id="GO:0008765">
    <property type="term" value="F:UDP-N-acetylmuramoylalanyl-D-glutamate-2,6-diaminopimelate ligase activity"/>
    <property type="evidence" value="ECO:0007669"/>
    <property type="project" value="UniProtKB-UniRule"/>
</dbReference>
<evidence type="ECO:0000313" key="25">
    <source>
        <dbReference type="EMBL" id="KAB2335319.1"/>
    </source>
</evidence>
<comment type="subcellular location">
    <subcellularLocation>
        <location evidence="20 21">Cytoplasm</location>
    </subcellularLocation>
</comment>
<feature type="binding site" evidence="20">
    <location>
        <begin position="108"/>
        <end position="114"/>
    </location>
    <ligand>
        <name>ATP</name>
        <dbReference type="ChEBI" id="CHEBI:30616"/>
    </ligand>
</feature>
<dbReference type="InterPro" id="IPR004101">
    <property type="entry name" value="Mur_ligase_C"/>
</dbReference>
<evidence type="ECO:0000256" key="17">
    <source>
        <dbReference type="ARBA" id="ARBA00075482"/>
    </source>
</evidence>
<keyword evidence="7 20" id="KW-0067">ATP-binding</keyword>
<proteinExistence type="inferred from homology"/>
<accession>A0A7V7UX78</accession>
<dbReference type="InterPro" id="IPR036615">
    <property type="entry name" value="Mur_ligase_C_dom_sf"/>
</dbReference>
<dbReference type="GO" id="GO:0051301">
    <property type="term" value="P:cell division"/>
    <property type="evidence" value="ECO:0007669"/>
    <property type="project" value="UniProtKB-KW"/>
</dbReference>
<dbReference type="Proteomes" id="UP000441354">
    <property type="component" value="Unassembled WGS sequence"/>
</dbReference>
<dbReference type="HAMAP" id="MF_00208">
    <property type="entry name" value="MurE"/>
    <property type="match status" value="1"/>
</dbReference>
<dbReference type="EMBL" id="WBOT01000001">
    <property type="protein sequence ID" value="KAB2335319.1"/>
    <property type="molecule type" value="Genomic_DNA"/>
</dbReference>
<name>A0A7V7UX78_9BACI</name>
<comment type="similarity">
    <text evidence="2 20">Belongs to the MurCDEF family. MurE subfamily.</text>
</comment>
<keyword evidence="26" id="KW-1185">Reference proteome</keyword>
<keyword evidence="9 20" id="KW-0133">Cell shape</keyword>
<evidence type="ECO:0000256" key="19">
    <source>
        <dbReference type="ARBA" id="ARBA00081560"/>
    </source>
</evidence>
<feature type="binding site" evidence="20">
    <location>
        <begin position="407"/>
        <end position="410"/>
    </location>
    <ligand>
        <name>meso-2,6-diaminopimelate</name>
        <dbReference type="ChEBI" id="CHEBI:57791"/>
    </ligand>
</feature>
<keyword evidence="3 20" id="KW-0963">Cytoplasm</keyword>
<comment type="PTM">
    <text evidence="20">Carboxylation is probably crucial for Mg(2+) binding and, consequently, for the gamma-phosphate positioning of ATP.</text>
</comment>
<evidence type="ECO:0000256" key="5">
    <source>
        <dbReference type="ARBA" id="ARBA00022618"/>
    </source>
</evidence>
<dbReference type="SUPFAM" id="SSF53244">
    <property type="entry name" value="MurD-like peptide ligases, peptide-binding domain"/>
    <property type="match status" value="1"/>
</dbReference>
<evidence type="ECO:0000256" key="21">
    <source>
        <dbReference type="RuleBase" id="RU004135"/>
    </source>
</evidence>
<dbReference type="PROSITE" id="PS01011">
    <property type="entry name" value="FOLYLPOLYGLU_SYNT_1"/>
    <property type="match status" value="1"/>
</dbReference>
<dbReference type="InterPro" id="IPR005761">
    <property type="entry name" value="UDP-N-AcMur-Glu-dNH2Pim_ligase"/>
</dbReference>
<dbReference type="GO" id="GO:0008360">
    <property type="term" value="P:regulation of cell shape"/>
    <property type="evidence" value="ECO:0007669"/>
    <property type="project" value="UniProtKB-KW"/>
</dbReference>
<dbReference type="Pfam" id="PF02875">
    <property type="entry name" value="Mur_ligase_C"/>
    <property type="match status" value="1"/>
</dbReference>
<dbReference type="NCBIfam" id="TIGR01085">
    <property type="entry name" value="murE"/>
    <property type="match status" value="1"/>
</dbReference>
<keyword evidence="4 20" id="KW-0436">Ligase</keyword>
<evidence type="ECO:0000256" key="2">
    <source>
        <dbReference type="ARBA" id="ARBA00005898"/>
    </source>
</evidence>
<dbReference type="GO" id="GO:0005524">
    <property type="term" value="F:ATP binding"/>
    <property type="evidence" value="ECO:0007669"/>
    <property type="project" value="UniProtKB-UniRule"/>
</dbReference>
<dbReference type="InterPro" id="IPR013221">
    <property type="entry name" value="Mur_ligase_cen"/>
</dbReference>
<dbReference type="EC" id="6.3.2.13" evidence="15 20"/>
<feature type="short sequence motif" description="Meso-diaminopimelate recognition motif" evidence="20">
    <location>
        <begin position="407"/>
        <end position="410"/>
    </location>
</feature>
<protein>
    <recommendedName>
        <fullName evidence="16 20">UDP-N-acetylmuramoyl-L-alanyl-D-glutamate--2,6-diaminopimelate ligase</fullName>
        <ecNumber evidence="15 20">6.3.2.13</ecNumber>
    </recommendedName>
    <alternativeName>
        <fullName evidence="17 20">Meso-A2pm-adding enzyme</fullName>
    </alternativeName>
    <alternativeName>
        <fullName evidence="18 20">Meso-diaminopimelate-adding enzyme</fullName>
    </alternativeName>
    <alternativeName>
        <fullName evidence="19 20">UDP-MurNAc-L-Ala-D-Glu:meso-diaminopimelate ligase</fullName>
    </alternativeName>
    <alternativeName>
        <fullName evidence="20">UDP-MurNAc-tripeptide synthetase</fullName>
    </alternativeName>
    <alternativeName>
        <fullName evidence="20">UDP-N-acetylmuramyl-tripeptide synthetase</fullName>
    </alternativeName>
</protein>
<evidence type="ECO:0000259" key="24">
    <source>
        <dbReference type="Pfam" id="PF08245"/>
    </source>
</evidence>
<keyword evidence="11 20" id="KW-0131">Cell cycle</keyword>
<feature type="binding site" evidence="20">
    <location>
        <position position="457"/>
    </location>
    <ligand>
        <name>meso-2,6-diaminopimelate</name>
        <dbReference type="ChEBI" id="CHEBI:57791"/>
    </ligand>
</feature>
<feature type="binding site" evidence="20">
    <location>
        <position position="177"/>
    </location>
    <ligand>
        <name>UDP-N-acetyl-alpha-D-muramoyl-L-alanyl-D-glutamate</name>
        <dbReference type="ChEBI" id="CHEBI:83900"/>
    </ligand>
</feature>
<evidence type="ECO:0000256" key="11">
    <source>
        <dbReference type="ARBA" id="ARBA00023306"/>
    </source>
</evidence>
<evidence type="ECO:0000256" key="3">
    <source>
        <dbReference type="ARBA" id="ARBA00022490"/>
    </source>
</evidence>
<comment type="caution">
    <text evidence="25">The sequence shown here is derived from an EMBL/GenBank/DDBJ whole genome shotgun (WGS) entry which is preliminary data.</text>
</comment>
<feature type="binding site" evidence="20">
    <location>
        <position position="185"/>
    </location>
    <ligand>
        <name>UDP-N-acetyl-alpha-D-muramoyl-L-alanyl-D-glutamate</name>
        <dbReference type="ChEBI" id="CHEBI:83900"/>
    </ligand>
</feature>
<feature type="binding site" evidence="20">
    <location>
        <position position="461"/>
    </location>
    <ligand>
        <name>meso-2,6-diaminopimelate</name>
        <dbReference type="ChEBI" id="CHEBI:57791"/>
    </ligand>
</feature>
<gene>
    <name evidence="20" type="primary">murE</name>
    <name evidence="25" type="ORF">F7732_01750</name>
</gene>
<comment type="cofactor">
    <cofactor evidence="20">
        <name>Mg(2+)</name>
        <dbReference type="ChEBI" id="CHEBI:18420"/>
    </cofactor>
</comment>
<evidence type="ECO:0000256" key="16">
    <source>
        <dbReference type="ARBA" id="ARBA00072883"/>
    </source>
</evidence>
<evidence type="ECO:0000259" key="23">
    <source>
        <dbReference type="Pfam" id="PF02875"/>
    </source>
</evidence>
<dbReference type="Pfam" id="PF01225">
    <property type="entry name" value="Mur_ligase"/>
    <property type="match status" value="1"/>
</dbReference>
<comment type="caution">
    <text evidence="20">Lacks conserved residue(s) required for the propagation of feature annotation.</text>
</comment>